<accession>A0A5M6CG79</accession>
<protein>
    <recommendedName>
        <fullName evidence="3">Lipoprotein</fullName>
    </recommendedName>
</protein>
<name>A0A5M6CG79_9FLAO</name>
<reference evidence="1 2" key="1">
    <citation type="submission" date="2019-09" db="EMBL/GenBank/DDBJ databases">
        <title>Genome sequence and assembly of Flavobacterium sp.</title>
        <authorList>
            <person name="Chhetri G."/>
        </authorList>
    </citation>
    <scope>NUCLEOTIDE SEQUENCE [LARGE SCALE GENOMIC DNA]</scope>
    <source>
        <strain evidence="1 2">SNL9</strain>
    </source>
</reference>
<dbReference type="Proteomes" id="UP000325141">
    <property type="component" value="Unassembled WGS sequence"/>
</dbReference>
<evidence type="ECO:0000313" key="1">
    <source>
        <dbReference type="EMBL" id="KAA5533953.1"/>
    </source>
</evidence>
<keyword evidence="2" id="KW-1185">Reference proteome</keyword>
<organism evidence="1 2">
    <name type="scientific">Paenimyroides baculatum</name>
    <dbReference type="NCBI Taxonomy" id="2608000"/>
    <lineage>
        <taxon>Bacteria</taxon>
        <taxon>Pseudomonadati</taxon>
        <taxon>Bacteroidota</taxon>
        <taxon>Flavobacteriia</taxon>
        <taxon>Flavobacteriales</taxon>
        <taxon>Flavobacteriaceae</taxon>
        <taxon>Paenimyroides</taxon>
    </lineage>
</organism>
<comment type="caution">
    <text evidence="1">The sequence shown here is derived from an EMBL/GenBank/DDBJ whole genome shotgun (WGS) entry which is preliminary data.</text>
</comment>
<proteinExistence type="predicted"/>
<sequence>MKKILYCFGAIVLLSACAKKTEKIESNDTVTSTITNSSQTDFSGMYNYQENGTTVTLQLMVDGNKASGNLMYALKEKDRNSGTFIGEIKDGILLADYTFSSEGVLSERQVAFKLTETSAVEGYGDVEQINGKMVFKDPANLEYDKGLVLTKK</sequence>
<dbReference type="AlphaFoldDB" id="A0A5M6CG79"/>
<dbReference type="EMBL" id="VWSG01000008">
    <property type="protein sequence ID" value="KAA5533953.1"/>
    <property type="molecule type" value="Genomic_DNA"/>
</dbReference>
<dbReference type="RefSeq" id="WP_150013362.1">
    <property type="nucleotide sequence ID" value="NZ_VWSG01000008.1"/>
</dbReference>
<dbReference type="PROSITE" id="PS51257">
    <property type="entry name" value="PROKAR_LIPOPROTEIN"/>
    <property type="match status" value="1"/>
</dbReference>
<evidence type="ECO:0000313" key="2">
    <source>
        <dbReference type="Proteomes" id="UP000325141"/>
    </source>
</evidence>
<gene>
    <name evidence="1" type="ORF">F0460_11510</name>
</gene>
<evidence type="ECO:0008006" key="3">
    <source>
        <dbReference type="Google" id="ProtNLM"/>
    </source>
</evidence>